<dbReference type="Proteomes" id="UP000218418">
    <property type="component" value="Chromosome"/>
</dbReference>
<feature type="compositionally biased region" description="Pro residues" evidence="1">
    <location>
        <begin position="182"/>
        <end position="192"/>
    </location>
</feature>
<feature type="compositionally biased region" description="Pro residues" evidence="1">
    <location>
        <begin position="159"/>
        <end position="173"/>
    </location>
</feature>
<name>A0A1Z4LV28_9CYAN</name>
<keyword evidence="4" id="KW-1185">Reference proteome</keyword>
<feature type="region of interest" description="Disordered" evidence="1">
    <location>
        <begin position="151"/>
        <end position="257"/>
    </location>
</feature>
<dbReference type="InterPro" id="IPR036365">
    <property type="entry name" value="PGBD-like_sf"/>
</dbReference>
<dbReference type="EMBL" id="AP018227">
    <property type="protein sequence ID" value="BAY85095.1"/>
    <property type="molecule type" value="Genomic_DNA"/>
</dbReference>
<sequence>MWCEFSKKNIFIAATCVIVSGVAISSTVWAARQRNYTPREFRSVLYGLGYNVAVSEAPLTDAQTKKAIREFQRGYKIGIDGIAGPETQNLAAEIVKSLKYNLNLVANPDPKLTLNQFYGPRTQEVVKTYQEQLDIEQSGIADLALRQKLNQQAKDNPEQPSPTETPTPTPSPTATPEVTPTPVIPEPTPTPTESPEVTPIPEITPIPSPTATPEATPSPTATPEVTPTPVIPEPTPTPTESPEDEEVTPTPTPTETP</sequence>
<dbReference type="OrthoDB" id="465360at2"/>
<dbReference type="Pfam" id="PF01471">
    <property type="entry name" value="PG_binding_1"/>
    <property type="match status" value="2"/>
</dbReference>
<evidence type="ECO:0000259" key="2">
    <source>
        <dbReference type="Pfam" id="PF01471"/>
    </source>
</evidence>
<feature type="compositionally biased region" description="Pro residues" evidence="1">
    <location>
        <begin position="229"/>
        <end position="239"/>
    </location>
</feature>
<dbReference type="AlphaFoldDB" id="A0A1Z4LV28"/>
<feature type="domain" description="Peptidoglycan binding-like" evidence="2">
    <location>
        <begin position="41"/>
        <end position="88"/>
    </location>
</feature>
<gene>
    <name evidence="3" type="ORF">NIES267_45930</name>
</gene>
<accession>A0A1Z4LV28</accession>
<organism evidence="3 4">
    <name type="scientific">Calothrix parasitica NIES-267</name>
    <dbReference type="NCBI Taxonomy" id="1973488"/>
    <lineage>
        <taxon>Bacteria</taxon>
        <taxon>Bacillati</taxon>
        <taxon>Cyanobacteriota</taxon>
        <taxon>Cyanophyceae</taxon>
        <taxon>Nostocales</taxon>
        <taxon>Calotrichaceae</taxon>
        <taxon>Calothrix</taxon>
    </lineage>
</organism>
<reference evidence="3 4" key="1">
    <citation type="submission" date="2017-06" db="EMBL/GenBank/DDBJ databases">
        <title>Genome sequencing of cyanobaciteial culture collection at National Institute for Environmental Studies (NIES).</title>
        <authorList>
            <person name="Hirose Y."/>
            <person name="Shimura Y."/>
            <person name="Fujisawa T."/>
            <person name="Nakamura Y."/>
            <person name="Kawachi M."/>
        </authorList>
    </citation>
    <scope>NUCLEOTIDE SEQUENCE [LARGE SCALE GENOMIC DNA]</scope>
    <source>
        <strain evidence="3 4">NIES-267</strain>
    </source>
</reference>
<evidence type="ECO:0000313" key="3">
    <source>
        <dbReference type="EMBL" id="BAY85095.1"/>
    </source>
</evidence>
<dbReference type="Gene3D" id="1.10.101.10">
    <property type="entry name" value="PGBD-like superfamily/PGBD"/>
    <property type="match status" value="2"/>
</dbReference>
<dbReference type="InterPro" id="IPR002477">
    <property type="entry name" value="Peptidoglycan-bd-like"/>
</dbReference>
<evidence type="ECO:0000256" key="1">
    <source>
        <dbReference type="SAM" id="MobiDB-lite"/>
    </source>
</evidence>
<evidence type="ECO:0000313" key="4">
    <source>
        <dbReference type="Proteomes" id="UP000218418"/>
    </source>
</evidence>
<dbReference type="InterPro" id="IPR036366">
    <property type="entry name" value="PGBDSf"/>
</dbReference>
<feature type="compositionally biased region" description="Low complexity" evidence="1">
    <location>
        <begin position="211"/>
        <end position="228"/>
    </location>
</feature>
<protein>
    <submittedName>
        <fullName evidence="3">Peptidoglycan-binding domain 1</fullName>
    </submittedName>
</protein>
<dbReference type="SUPFAM" id="SSF47090">
    <property type="entry name" value="PGBD-like"/>
    <property type="match status" value="2"/>
</dbReference>
<proteinExistence type="predicted"/>
<feature type="domain" description="Peptidoglycan binding-like" evidence="2">
    <location>
        <begin position="95"/>
        <end position="149"/>
    </location>
</feature>